<keyword evidence="5" id="KW-1185">Reference proteome</keyword>
<evidence type="ECO:0000256" key="2">
    <source>
        <dbReference type="ARBA" id="ARBA00023002"/>
    </source>
</evidence>
<evidence type="ECO:0000313" key="4">
    <source>
        <dbReference type="EMBL" id="XAF70433.1"/>
    </source>
</evidence>
<name>A0ABZ3EC95_9STAP</name>
<keyword evidence="2" id="KW-0560">Oxidoreductase</keyword>
<accession>A0ABZ3EC95</accession>
<feature type="compositionally biased region" description="Basic residues" evidence="3">
    <location>
        <begin position="251"/>
        <end position="260"/>
    </location>
</feature>
<proteinExistence type="inferred from homology"/>
<organism evidence="4 5">
    <name type="scientific">Staphylococcus hsinchuensis</name>
    <dbReference type="NCBI Taxonomy" id="3051183"/>
    <lineage>
        <taxon>Bacteria</taxon>
        <taxon>Bacillati</taxon>
        <taxon>Bacillota</taxon>
        <taxon>Bacilli</taxon>
        <taxon>Bacillales</taxon>
        <taxon>Staphylococcaceae</taxon>
        <taxon>Staphylococcus</taxon>
    </lineage>
</organism>
<dbReference type="PANTHER" id="PTHR43391">
    <property type="entry name" value="RETINOL DEHYDROGENASE-RELATED"/>
    <property type="match status" value="1"/>
</dbReference>
<dbReference type="Pfam" id="PF00106">
    <property type="entry name" value="adh_short"/>
    <property type="match status" value="1"/>
</dbReference>
<dbReference type="InterPro" id="IPR036291">
    <property type="entry name" value="NAD(P)-bd_dom_sf"/>
</dbReference>
<comment type="similarity">
    <text evidence="1">Belongs to the short-chain dehydrogenases/reductases (SDR) family.</text>
</comment>
<feature type="compositionally biased region" description="Basic and acidic residues" evidence="3">
    <location>
        <begin position="241"/>
        <end position="250"/>
    </location>
</feature>
<dbReference type="PRINTS" id="PR00081">
    <property type="entry name" value="GDHRDH"/>
</dbReference>
<protein>
    <submittedName>
        <fullName evidence="4">SDR family NAD(P)-dependent oxidoreductase</fullName>
    </submittedName>
</protein>
<dbReference type="InterPro" id="IPR002347">
    <property type="entry name" value="SDR_fam"/>
</dbReference>
<dbReference type="Proteomes" id="UP001436297">
    <property type="component" value="Chromosome"/>
</dbReference>
<reference evidence="4 5" key="1">
    <citation type="journal article" date="2024" name="Pathogens">
        <title>Staphylococcus hsinchuensis sp. nov., Isolated from Soymilk.</title>
        <authorList>
            <person name="Wang Y.T."/>
            <person name="Lin Y.C."/>
            <person name="Hsieh Y.H."/>
            <person name="Lin Y.T."/>
            <person name="Hamada M."/>
            <person name="Chen C.C."/>
            <person name="Liou J.S."/>
            <person name="Lee A.Y."/>
            <person name="Zhang W.L."/>
            <person name="Chen Y.T."/>
            <person name="Huang C.H."/>
        </authorList>
    </citation>
    <scope>NUCLEOTIDE SEQUENCE [LARGE SCALE GENOMIC DNA]</scope>
    <source>
        <strain evidence="4 5">H164</strain>
    </source>
</reference>
<sequence>MINKKLVLITGSSSGLGFELAKLFAEDNYDIAMSGSSERIYHSAKEIEKLGVKTYPYKADASTYEGVENFWKFVESKGRKVDAAVLNVGISLGGAFLENKLEDELRLIDINISGTVHMAKRVAKHMVENKSGDILIVSSLSATLPTPYETVYGPSKAFGFMFSEALRVELKEKNVNVTAMLPGATNTDFHHNAGMDNTFFGDEKNKNDKVQVAKQGYDALKNKLDYVVCGDEETKKEAIQNRTTPEEVKAMRHAQKAKPE</sequence>
<dbReference type="Gene3D" id="3.40.50.720">
    <property type="entry name" value="NAD(P)-binding Rossmann-like Domain"/>
    <property type="match status" value="1"/>
</dbReference>
<dbReference type="RefSeq" id="WP_251519572.1">
    <property type="nucleotide sequence ID" value="NZ_CP128355.1"/>
</dbReference>
<dbReference type="EMBL" id="CP128355">
    <property type="protein sequence ID" value="XAF70433.1"/>
    <property type="molecule type" value="Genomic_DNA"/>
</dbReference>
<dbReference type="PANTHER" id="PTHR43391:SF12">
    <property type="entry name" value="OXIDOREDUCTASE EPHD-RELATED"/>
    <property type="match status" value="1"/>
</dbReference>
<dbReference type="CDD" id="cd05233">
    <property type="entry name" value="SDR_c"/>
    <property type="match status" value="1"/>
</dbReference>
<feature type="region of interest" description="Disordered" evidence="3">
    <location>
        <begin position="241"/>
        <end position="260"/>
    </location>
</feature>
<gene>
    <name evidence="4" type="ORF">QQM35_10245</name>
</gene>
<evidence type="ECO:0000256" key="1">
    <source>
        <dbReference type="ARBA" id="ARBA00006484"/>
    </source>
</evidence>
<dbReference type="SUPFAM" id="SSF51735">
    <property type="entry name" value="NAD(P)-binding Rossmann-fold domains"/>
    <property type="match status" value="1"/>
</dbReference>
<evidence type="ECO:0000256" key="3">
    <source>
        <dbReference type="SAM" id="MobiDB-lite"/>
    </source>
</evidence>
<evidence type="ECO:0000313" key="5">
    <source>
        <dbReference type="Proteomes" id="UP001436297"/>
    </source>
</evidence>